<comment type="similarity">
    <text evidence="1 4">Belongs to the glycosyl hydrolase 30 family.</text>
</comment>
<dbReference type="Pfam" id="PF17189">
    <property type="entry name" value="Glyco_hydro_30C"/>
    <property type="match status" value="1"/>
</dbReference>
<dbReference type="InterPro" id="IPR017853">
    <property type="entry name" value="GH"/>
</dbReference>
<dbReference type="PANTHER" id="PTHR11069:SF23">
    <property type="entry name" value="LYSOSOMAL ACID GLUCOSYLCERAMIDASE"/>
    <property type="match status" value="1"/>
</dbReference>
<feature type="domain" description="Glycosyl hydrolase family 30 TIM-barrel" evidence="5">
    <location>
        <begin position="87"/>
        <end position="373"/>
    </location>
</feature>
<dbReference type="Gene3D" id="3.20.20.80">
    <property type="entry name" value="Glycosidases"/>
    <property type="match status" value="1"/>
</dbReference>
<dbReference type="InterPro" id="IPR001139">
    <property type="entry name" value="Glyco_hydro_30"/>
</dbReference>
<feature type="domain" description="Glycosyl hydrolase family 30 TIM-barrel" evidence="5">
    <location>
        <begin position="431"/>
        <end position="497"/>
    </location>
</feature>
<keyword evidence="2" id="KW-0732">Signal</keyword>
<organism evidence="7 8">
    <name type="scientific">Thalassotalea psychrophila</name>
    <dbReference type="NCBI Taxonomy" id="3065647"/>
    <lineage>
        <taxon>Bacteria</taxon>
        <taxon>Pseudomonadati</taxon>
        <taxon>Pseudomonadota</taxon>
        <taxon>Gammaproteobacteria</taxon>
        <taxon>Alteromonadales</taxon>
        <taxon>Colwelliaceae</taxon>
        <taxon>Thalassotalea</taxon>
    </lineage>
</organism>
<dbReference type="GO" id="GO:0016787">
    <property type="term" value="F:hydrolase activity"/>
    <property type="evidence" value="ECO:0007669"/>
    <property type="project" value="UniProtKB-KW"/>
</dbReference>
<dbReference type="PANTHER" id="PTHR11069">
    <property type="entry name" value="GLUCOSYLCERAMIDASE"/>
    <property type="match status" value="1"/>
</dbReference>
<evidence type="ECO:0000256" key="3">
    <source>
        <dbReference type="ARBA" id="ARBA00022801"/>
    </source>
</evidence>
<name>A0ABY9TSN6_9GAMM</name>
<evidence type="ECO:0000256" key="4">
    <source>
        <dbReference type="RuleBase" id="RU361188"/>
    </source>
</evidence>
<accession>A0ABY9TSN6</accession>
<dbReference type="SUPFAM" id="SSF51445">
    <property type="entry name" value="(Trans)glycosidases"/>
    <property type="match status" value="1"/>
</dbReference>
<keyword evidence="8" id="KW-1185">Reference proteome</keyword>
<evidence type="ECO:0000313" key="7">
    <source>
        <dbReference type="EMBL" id="WNC71741.1"/>
    </source>
</evidence>
<keyword evidence="3 4" id="KW-0378">Hydrolase</keyword>
<proteinExistence type="inferred from homology"/>
<dbReference type="Pfam" id="PF02055">
    <property type="entry name" value="Glyco_hydro_30"/>
    <property type="match status" value="2"/>
</dbReference>
<reference evidence="8" key="1">
    <citation type="submission" date="2023-09" db="EMBL/GenBank/DDBJ databases">
        <authorList>
            <person name="Li S."/>
            <person name="Li X."/>
            <person name="Zhang C."/>
            <person name="Zhao Z."/>
        </authorList>
    </citation>
    <scope>NUCLEOTIDE SEQUENCE [LARGE SCALE GENOMIC DNA]</scope>
    <source>
        <strain evidence="8">SQ149</strain>
    </source>
</reference>
<evidence type="ECO:0000313" key="8">
    <source>
        <dbReference type="Proteomes" id="UP001258994"/>
    </source>
</evidence>
<feature type="domain" description="Glycosyl hydrolase family 30 beta sandwich" evidence="6">
    <location>
        <begin position="515"/>
        <end position="565"/>
    </location>
</feature>
<dbReference type="PROSITE" id="PS51257">
    <property type="entry name" value="PROKAR_LIPOPROTEIN"/>
    <property type="match status" value="1"/>
</dbReference>
<dbReference type="Proteomes" id="UP001258994">
    <property type="component" value="Chromosome"/>
</dbReference>
<dbReference type="EMBL" id="CP134145">
    <property type="protein sequence ID" value="WNC71741.1"/>
    <property type="molecule type" value="Genomic_DNA"/>
</dbReference>
<protein>
    <submittedName>
        <fullName evidence="7">Glycoside hydrolase family 30 beta sandwich domain-containing protein</fullName>
    </submittedName>
</protein>
<evidence type="ECO:0000259" key="5">
    <source>
        <dbReference type="Pfam" id="PF02055"/>
    </source>
</evidence>
<keyword evidence="4" id="KW-0326">Glycosidase</keyword>
<evidence type="ECO:0000259" key="6">
    <source>
        <dbReference type="Pfam" id="PF17189"/>
    </source>
</evidence>
<sequence length="569" mass="64014">MKKFKKNIVFATISSITFIGCIVQSLAAHELKVSSDINYQLATTAEIFLTSEAGDKIAPQQNLAFIQGKPSGTVLEVRPDIVKQKIIGIGTSFTESSAYVLAHLEQDKRAEVMENIYGETGANFSLARTHIGATDFAVNGKYSYAEVAGDVELKHFNINVDQDGFSKKQHSGIKDESYDLLPMIKQAYAIKNKQADKDLRIVASAWTAPPWMKDIEDWYIKPTAENNHQGSGGKLKPQYVSTYADYIVKYLDAYQQQGIDIWALTPVNEPHGNSGQWESMHFTPQTQNTFIKEHLGPKLKASPHEDVNLLIYDQNRDGIEHWTDEILGDKETAPYVYGTAVHWYESSVEVNEDVFDRVHEKFPDFSIIHTEGTIDDLGKVAPNGILDPVNFTEKNWFNNDEFWWNANATDWAYTATWAPKAEDHPIYTPVHRYARNIIVSLDHWLEGWIDWNIVLDQNGGPNHVGNYCGAPIMIDTNTGEVYYTPIYYVLAQFSKTIRPGDKALQVNKQLDNLEEDAFHASAAINDNNLVSVQLLNTTKQPIIYSLKIGSQYAKVSIAANAVQTVRVQL</sequence>
<evidence type="ECO:0000256" key="1">
    <source>
        <dbReference type="ARBA" id="ARBA00005382"/>
    </source>
</evidence>
<dbReference type="RefSeq" id="WP_348390875.1">
    <property type="nucleotide sequence ID" value="NZ_CP134145.1"/>
</dbReference>
<gene>
    <name evidence="7" type="ORF">RGQ13_16715</name>
</gene>
<evidence type="ECO:0000256" key="2">
    <source>
        <dbReference type="ARBA" id="ARBA00022729"/>
    </source>
</evidence>
<dbReference type="InterPro" id="IPR033453">
    <property type="entry name" value="Glyco_hydro_30_TIM-barrel"/>
</dbReference>
<dbReference type="InterPro" id="IPR033452">
    <property type="entry name" value="GH30_C"/>
</dbReference>